<organism evidence="2 3">
    <name type="scientific">Schizothecium vesticola</name>
    <dbReference type="NCBI Taxonomy" id="314040"/>
    <lineage>
        <taxon>Eukaryota</taxon>
        <taxon>Fungi</taxon>
        <taxon>Dikarya</taxon>
        <taxon>Ascomycota</taxon>
        <taxon>Pezizomycotina</taxon>
        <taxon>Sordariomycetes</taxon>
        <taxon>Sordariomycetidae</taxon>
        <taxon>Sordariales</taxon>
        <taxon>Schizotheciaceae</taxon>
        <taxon>Schizothecium</taxon>
    </lineage>
</organism>
<sequence>MTPLHLTVLLLTMAMTAWGAAIAVSASTIAGATPSPERTAAAAPELLRRDIPVDNATSVALDIINTALLNLAYIEPVPYGEVKHPCPRSTIFRPLQHM</sequence>
<name>A0AA40F1D7_9PEZI</name>
<feature type="signal peptide" evidence="1">
    <location>
        <begin position="1"/>
        <end position="19"/>
    </location>
</feature>
<accession>A0AA40F1D7</accession>
<protein>
    <recommendedName>
        <fullName evidence="4">Antifreeze protein</fullName>
    </recommendedName>
</protein>
<dbReference type="AlphaFoldDB" id="A0AA40F1D7"/>
<reference evidence="2" key="1">
    <citation type="submission" date="2023-06" db="EMBL/GenBank/DDBJ databases">
        <title>Genome-scale phylogeny and comparative genomics of the fungal order Sordariales.</title>
        <authorList>
            <consortium name="Lawrence Berkeley National Laboratory"/>
            <person name="Hensen N."/>
            <person name="Bonometti L."/>
            <person name="Westerberg I."/>
            <person name="Brannstrom I.O."/>
            <person name="Guillou S."/>
            <person name="Cros-Aarteil S."/>
            <person name="Calhoun S."/>
            <person name="Haridas S."/>
            <person name="Kuo A."/>
            <person name="Mondo S."/>
            <person name="Pangilinan J."/>
            <person name="Riley R."/>
            <person name="LaButti K."/>
            <person name="Andreopoulos B."/>
            <person name="Lipzen A."/>
            <person name="Chen C."/>
            <person name="Yanf M."/>
            <person name="Daum C."/>
            <person name="Ng V."/>
            <person name="Clum A."/>
            <person name="Steindorff A."/>
            <person name="Ohm R."/>
            <person name="Martin F."/>
            <person name="Silar P."/>
            <person name="Natvig D."/>
            <person name="Lalanne C."/>
            <person name="Gautier V."/>
            <person name="Ament-velasquez S.L."/>
            <person name="Kruys A."/>
            <person name="Hutchinson M.I."/>
            <person name="Powell A.J."/>
            <person name="Barry K."/>
            <person name="Miller A.N."/>
            <person name="Grigoriev I.V."/>
            <person name="Debuchy R."/>
            <person name="Gladieux P."/>
            <person name="Thoren M.H."/>
            <person name="Johannesson H."/>
        </authorList>
    </citation>
    <scope>NUCLEOTIDE SEQUENCE</scope>
    <source>
        <strain evidence="2">SMH3187-1</strain>
    </source>
</reference>
<evidence type="ECO:0000313" key="3">
    <source>
        <dbReference type="Proteomes" id="UP001172155"/>
    </source>
</evidence>
<dbReference type="Proteomes" id="UP001172155">
    <property type="component" value="Unassembled WGS sequence"/>
</dbReference>
<comment type="caution">
    <text evidence="2">The sequence shown here is derived from an EMBL/GenBank/DDBJ whole genome shotgun (WGS) entry which is preliminary data.</text>
</comment>
<dbReference type="EMBL" id="JAUKUD010000003">
    <property type="protein sequence ID" value="KAK0749122.1"/>
    <property type="molecule type" value="Genomic_DNA"/>
</dbReference>
<gene>
    <name evidence="2" type="ORF">B0T18DRAFT_405861</name>
</gene>
<keyword evidence="3" id="KW-1185">Reference proteome</keyword>
<evidence type="ECO:0008006" key="4">
    <source>
        <dbReference type="Google" id="ProtNLM"/>
    </source>
</evidence>
<evidence type="ECO:0000256" key="1">
    <source>
        <dbReference type="SAM" id="SignalP"/>
    </source>
</evidence>
<evidence type="ECO:0000313" key="2">
    <source>
        <dbReference type="EMBL" id="KAK0749122.1"/>
    </source>
</evidence>
<proteinExistence type="predicted"/>
<keyword evidence="1" id="KW-0732">Signal</keyword>
<feature type="chain" id="PRO_5041352574" description="Antifreeze protein" evidence="1">
    <location>
        <begin position="20"/>
        <end position="98"/>
    </location>
</feature>